<dbReference type="Pfam" id="PF07645">
    <property type="entry name" value="EGF_CA"/>
    <property type="match status" value="3"/>
</dbReference>
<dbReference type="InterPro" id="IPR001881">
    <property type="entry name" value="EGF-like_Ca-bd_dom"/>
</dbReference>
<evidence type="ECO:0000256" key="4">
    <source>
        <dbReference type="ARBA" id="ARBA00022729"/>
    </source>
</evidence>
<comment type="caution">
    <text evidence="14">The sequence shown here is derived from an EMBL/GenBank/DDBJ whole genome shotgun (WGS) entry which is preliminary data.</text>
</comment>
<dbReference type="InterPro" id="IPR000742">
    <property type="entry name" value="EGF"/>
</dbReference>
<dbReference type="InterPro" id="IPR018097">
    <property type="entry name" value="EGF_Ca-bd_CS"/>
</dbReference>
<organism evidence="14 15">
    <name type="scientific">Gambusia affinis</name>
    <name type="common">Western mosquitofish</name>
    <name type="synonym">Heterandria affinis</name>
    <dbReference type="NCBI Taxonomy" id="33528"/>
    <lineage>
        <taxon>Eukaryota</taxon>
        <taxon>Metazoa</taxon>
        <taxon>Chordata</taxon>
        <taxon>Craniata</taxon>
        <taxon>Vertebrata</taxon>
        <taxon>Euteleostomi</taxon>
        <taxon>Actinopterygii</taxon>
        <taxon>Neopterygii</taxon>
        <taxon>Teleostei</taxon>
        <taxon>Neoteleostei</taxon>
        <taxon>Acanthomorphata</taxon>
        <taxon>Ovalentaria</taxon>
        <taxon>Atherinomorphae</taxon>
        <taxon>Cyprinodontiformes</taxon>
        <taxon>Poeciliidae</taxon>
        <taxon>Poeciliinae</taxon>
        <taxon>Gambusia</taxon>
    </lineage>
</organism>
<keyword evidence="9" id="KW-0768">Sushi</keyword>
<evidence type="ECO:0000313" key="15">
    <source>
        <dbReference type="Proteomes" id="UP000250572"/>
    </source>
</evidence>
<evidence type="ECO:0000256" key="8">
    <source>
        <dbReference type="PROSITE-ProRule" id="PRU00076"/>
    </source>
</evidence>
<dbReference type="InterPro" id="IPR026823">
    <property type="entry name" value="cEGF"/>
</dbReference>
<keyword evidence="15" id="KW-1185">Reference proteome</keyword>
<comment type="caution">
    <text evidence="8">Lacks conserved residue(s) required for the propagation of feature annotation.</text>
</comment>
<dbReference type="SUPFAM" id="SSF57535">
    <property type="entry name" value="Complement control module/SCR domain"/>
    <property type="match status" value="3"/>
</dbReference>
<keyword evidence="7" id="KW-0325">Glycoprotein</keyword>
<evidence type="ECO:0000256" key="7">
    <source>
        <dbReference type="ARBA" id="ARBA00023180"/>
    </source>
</evidence>
<proteinExistence type="predicted"/>
<feature type="region of interest" description="Disordered" evidence="10">
    <location>
        <begin position="213"/>
        <end position="337"/>
    </location>
</feature>
<evidence type="ECO:0000256" key="2">
    <source>
        <dbReference type="ARBA" id="ARBA00022525"/>
    </source>
</evidence>
<dbReference type="SMART" id="SM00179">
    <property type="entry name" value="EGF_CA"/>
    <property type="match status" value="5"/>
</dbReference>
<dbReference type="EMBL" id="NHOQ01002268">
    <property type="protein sequence ID" value="PWA19077.1"/>
    <property type="molecule type" value="Genomic_DNA"/>
</dbReference>
<dbReference type="PANTHER" id="PTHR24034:SF111">
    <property type="entry name" value="FIBULIN-2-LIKE ISOFORM X1"/>
    <property type="match status" value="1"/>
</dbReference>
<dbReference type="InterPro" id="IPR000436">
    <property type="entry name" value="Sushi_SCR_CCP_dom"/>
</dbReference>
<evidence type="ECO:0000313" key="14">
    <source>
        <dbReference type="EMBL" id="PWA19077.1"/>
    </source>
</evidence>
<dbReference type="PROSITE" id="PS50026">
    <property type="entry name" value="EGF_3"/>
    <property type="match status" value="1"/>
</dbReference>
<evidence type="ECO:0000259" key="13">
    <source>
        <dbReference type="PROSITE" id="PS50923"/>
    </source>
</evidence>
<dbReference type="AlphaFoldDB" id="A0A315V6Z9"/>
<feature type="compositionally biased region" description="Low complexity" evidence="10">
    <location>
        <begin position="281"/>
        <end position="337"/>
    </location>
</feature>
<feature type="chain" id="PRO_5016243838" evidence="11">
    <location>
        <begin position="35"/>
        <end position="697"/>
    </location>
</feature>
<evidence type="ECO:0000256" key="3">
    <source>
        <dbReference type="ARBA" id="ARBA00022536"/>
    </source>
</evidence>
<dbReference type="InterPro" id="IPR035976">
    <property type="entry name" value="Sushi/SCR/CCP_sf"/>
</dbReference>
<dbReference type="SUPFAM" id="SSF57196">
    <property type="entry name" value="EGF/Laminin"/>
    <property type="match status" value="3"/>
</dbReference>
<reference evidence="14 15" key="1">
    <citation type="journal article" date="2018" name="G3 (Bethesda)">
        <title>A High-Quality Reference Genome for the Invasive Mosquitofish Gambusia affinis Using a Chicago Library.</title>
        <authorList>
            <person name="Hoffberg S.L."/>
            <person name="Troendle N.J."/>
            <person name="Glenn T.C."/>
            <person name="Mahmud O."/>
            <person name="Louha S."/>
            <person name="Chalopin D."/>
            <person name="Bennetzen J.L."/>
            <person name="Mauricio R."/>
        </authorList>
    </citation>
    <scope>NUCLEOTIDE SEQUENCE [LARGE SCALE GENOMIC DNA]</scope>
    <source>
        <strain evidence="14">NE01/NJP1002.9</strain>
        <tissue evidence="14">Muscle</tissue>
    </source>
</reference>
<keyword evidence="3 8" id="KW-0245">EGF-like domain</keyword>
<comment type="subcellular location">
    <subcellularLocation>
        <location evidence="1">Secreted</location>
    </subcellularLocation>
</comment>
<dbReference type="PROSITE" id="PS50923">
    <property type="entry name" value="SUSHI"/>
    <property type="match status" value="2"/>
</dbReference>
<gene>
    <name evidence="14" type="ORF">CCH79_00004938</name>
</gene>
<dbReference type="Pfam" id="PF00084">
    <property type="entry name" value="Sushi"/>
    <property type="match status" value="3"/>
</dbReference>
<evidence type="ECO:0000256" key="10">
    <source>
        <dbReference type="SAM" id="MobiDB-lite"/>
    </source>
</evidence>
<evidence type="ECO:0000256" key="5">
    <source>
        <dbReference type="ARBA" id="ARBA00022737"/>
    </source>
</evidence>
<keyword evidence="6" id="KW-1015">Disulfide bond</keyword>
<dbReference type="FunFam" id="2.10.25.10:FF:000038">
    <property type="entry name" value="Fibrillin 2"/>
    <property type="match status" value="1"/>
</dbReference>
<dbReference type="PROSITE" id="PS01187">
    <property type="entry name" value="EGF_CA"/>
    <property type="match status" value="2"/>
</dbReference>
<dbReference type="GO" id="GO:0005576">
    <property type="term" value="C:extracellular region"/>
    <property type="evidence" value="ECO:0007669"/>
    <property type="project" value="UniProtKB-SubCell"/>
</dbReference>
<dbReference type="SMART" id="SM00181">
    <property type="entry name" value="EGF"/>
    <property type="match status" value="5"/>
</dbReference>
<dbReference type="InterPro" id="IPR050751">
    <property type="entry name" value="ECM_structural_protein"/>
</dbReference>
<keyword evidence="2" id="KW-0964">Secreted</keyword>
<keyword evidence="4 11" id="KW-0732">Signal</keyword>
<protein>
    <submittedName>
        <fullName evidence="14">Uncharacterized protein</fullName>
    </submittedName>
</protein>
<dbReference type="Gene3D" id="2.10.70.10">
    <property type="entry name" value="Complement Module, domain 1"/>
    <property type="match status" value="3"/>
</dbReference>
<evidence type="ECO:0000256" key="6">
    <source>
        <dbReference type="ARBA" id="ARBA00023157"/>
    </source>
</evidence>
<dbReference type="PROSITE" id="PS00010">
    <property type="entry name" value="ASX_HYDROXYL"/>
    <property type="match status" value="2"/>
</dbReference>
<feature type="domain" description="EGF-like" evidence="12">
    <location>
        <begin position="613"/>
        <end position="651"/>
    </location>
</feature>
<sequence length="697" mass="75692">MTTVLSRAHGQTGAPMGLLVPLVTLALVQVSVFGDTGCSRFQNLDNGQTFFRYGGLMVIFRCHPGYKLHGHKTNSCVSGHWSRELPVCVGCSHPGSISHGTSRMNEDGSWAEFSCNRGFRLHGPLMIYCKGHTWNSTKPDCKEADIMSSVSLNSLYDLNALQKLQISAAFKNQLLHFKAVGGGASKEARLRFDRLPYAPFKMLKGERYNLTNPRGDLIEQSQCSSDGTETTQGTRRFDSVAQTSHDSARNSDKAAQMFSSEDDFPSTVRSAHQTDESRLSTTPAPAGPAVTAAPAGGALHRSTASSLASSSSGPSSTQPSTQTQASDSVTLLSNTSNSTDLRSSWREFHNFTQSSTSKPVVHLRSMCPYPPVPLHGTFYFHNLENPGPSEFKYYIQYACYSGYTLAHGDVSSFCQPGGDWSGVTPVCQDLDECAEGQHQCHQSCINTFGSFRCGCHVGYQPTPDQASCVGAPLTVSPSTFVFMRVPSCKQTIFLHIFPDVDECLLPAAATGCMFGCVNTPGSFLCSCPDGFSRLSADGRCQDIDECAVNNGLGPCKLQCHNLPGSYRCSCSSGYILAGDGHSCFAECPPGYRKKPLTLPENSTGQNPKLECVDINECLENTCEWQCINLPGSHRCICPRGYTLHRDGRHCKDNNECNQKNGGCSHLCLNRRGGYKCACPASHRMSSFSWKKSLGFSQ</sequence>
<evidence type="ECO:0000256" key="9">
    <source>
        <dbReference type="PROSITE-ProRule" id="PRU00302"/>
    </source>
</evidence>
<dbReference type="STRING" id="33528.ENSGAFP00000012342"/>
<feature type="compositionally biased region" description="Polar residues" evidence="10">
    <location>
        <begin position="219"/>
        <end position="245"/>
    </location>
</feature>
<dbReference type="FunFam" id="2.10.25.10:FF:000119">
    <property type="entry name" value="vitamin K-dependent protein S"/>
    <property type="match status" value="1"/>
</dbReference>
<feature type="signal peptide" evidence="11">
    <location>
        <begin position="1"/>
        <end position="34"/>
    </location>
</feature>
<dbReference type="GO" id="GO:0030855">
    <property type="term" value="P:epithelial cell differentiation"/>
    <property type="evidence" value="ECO:0007669"/>
    <property type="project" value="UniProtKB-ARBA"/>
</dbReference>
<dbReference type="CDD" id="cd00033">
    <property type="entry name" value="CCP"/>
    <property type="match status" value="3"/>
</dbReference>
<evidence type="ECO:0000256" key="11">
    <source>
        <dbReference type="SAM" id="SignalP"/>
    </source>
</evidence>
<dbReference type="Proteomes" id="UP000250572">
    <property type="component" value="Unassembled WGS sequence"/>
</dbReference>
<dbReference type="SMART" id="SM00032">
    <property type="entry name" value="CCP"/>
    <property type="match status" value="3"/>
</dbReference>
<dbReference type="PANTHER" id="PTHR24034">
    <property type="entry name" value="EGF-LIKE DOMAIN-CONTAINING PROTEIN"/>
    <property type="match status" value="1"/>
</dbReference>
<dbReference type="Pfam" id="PF14670">
    <property type="entry name" value="FXa_inhibition"/>
    <property type="match status" value="1"/>
</dbReference>
<evidence type="ECO:0000259" key="12">
    <source>
        <dbReference type="PROSITE" id="PS50026"/>
    </source>
</evidence>
<evidence type="ECO:0000256" key="1">
    <source>
        <dbReference type="ARBA" id="ARBA00004613"/>
    </source>
</evidence>
<keyword evidence="5" id="KW-0677">Repeat</keyword>
<dbReference type="Pfam" id="PF12662">
    <property type="entry name" value="cEGF"/>
    <property type="match status" value="1"/>
</dbReference>
<dbReference type="FunFam" id="2.10.25.10:FF:000014">
    <property type="entry name" value="Latent-transforming growth factor beta-binding protein 3"/>
    <property type="match status" value="1"/>
</dbReference>
<accession>A0A315V6Z9</accession>
<dbReference type="PROSITE" id="PS01186">
    <property type="entry name" value="EGF_2"/>
    <property type="match status" value="4"/>
</dbReference>
<dbReference type="InterPro" id="IPR009030">
    <property type="entry name" value="Growth_fac_rcpt_cys_sf"/>
</dbReference>
<dbReference type="SUPFAM" id="SSF57184">
    <property type="entry name" value="Growth factor receptor domain"/>
    <property type="match status" value="1"/>
</dbReference>
<dbReference type="Gene3D" id="2.10.25.10">
    <property type="entry name" value="Laminin"/>
    <property type="match status" value="5"/>
</dbReference>
<dbReference type="CDD" id="cd00054">
    <property type="entry name" value="EGF_CA"/>
    <property type="match status" value="3"/>
</dbReference>
<feature type="domain" description="Sushi" evidence="13">
    <location>
        <begin position="365"/>
        <end position="429"/>
    </location>
</feature>
<dbReference type="InterPro" id="IPR000152">
    <property type="entry name" value="EGF-type_Asp/Asn_hydroxyl_site"/>
</dbReference>
<dbReference type="InterPro" id="IPR049883">
    <property type="entry name" value="NOTCH1_EGF-like"/>
</dbReference>
<feature type="domain" description="Sushi" evidence="13">
    <location>
        <begin position="89"/>
        <end position="143"/>
    </location>
</feature>
<name>A0A315V6Z9_GAMAF</name>
<dbReference type="GO" id="GO:0005509">
    <property type="term" value="F:calcium ion binding"/>
    <property type="evidence" value="ECO:0007669"/>
    <property type="project" value="InterPro"/>
</dbReference>